<evidence type="ECO:0000313" key="3">
    <source>
        <dbReference type="Proteomes" id="UP000886523"/>
    </source>
</evidence>
<evidence type="ECO:0000313" key="2">
    <source>
        <dbReference type="EMBL" id="KAF9517728.1"/>
    </source>
</evidence>
<protein>
    <submittedName>
        <fullName evidence="2">Uncharacterized protein</fullName>
    </submittedName>
</protein>
<name>A0A9P6B4T9_9AGAM</name>
<dbReference type="AlphaFoldDB" id="A0A9P6B4T9"/>
<comment type="caution">
    <text evidence="2">The sequence shown here is derived from an EMBL/GenBank/DDBJ whole genome shotgun (WGS) entry which is preliminary data.</text>
</comment>
<feature type="region of interest" description="Disordered" evidence="1">
    <location>
        <begin position="86"/>
        <end position="109"/>
    </location>
</feature>
<evidence type="ECO:0000256" key="1">
    <source>
        <dbReference type="SAM" id="MobiDB-lite"/>
    </source>
</evidence>
<reference evidence="2" key="1">
    <citation type="journal article" date="2020" name="Nat. Commun.">
        <title>Large-scale genome sequencing of mycorrhizal fungi provides insights into the early evolution of symbiotic traits.</title>
        <authorList>
            <person name="Miyauchi S."/>
            <person name="Kiss E."/>
            <person name="Kuo A."/>
            <person name="Drula E."/>
            <person name="Kohler A."/>
            <person name="Sanchez-Garcia M."/>
            <person name="Morin E."/>
            <person name="Andreopoulos B."/>
            <person name="Barry K.W."/>
            <person name="Bonito G."/>
            <person name="Buee M."/>
            <person name="Carver A."/>
            <person name="Chen C."/>
            <person name="Cichocki N."/>
            <person name="Clum A."/>
            <person name="Culley D."/>
            <person name="Crous P.W."/>
            <person name="Fauchery L."/>
            <person name="Girlanda M."/>
            <person name="Hayes R.D."/>
            <person name="Keri Z."/>
            <person name="LaButti K."/>
            <person name="Lipzen A."/>
            <person name="Lombard V."/>
            <person name="Magnuson J."/>
            <person name="Maillard F."/>
            <person name="Murat C."/>
            <person name="Nolan M."/>
            <person name="Ohm R.A."/>
            <person name="Pangilinan J."/>
            <person name="Pereira M.F."/>
            <person name="Perotto S."/>
            <person name="Peter M."/>
            <person name="Pfister S."/>
            <person name="Riley R."/>
            <person name="Sitrit Y."/>
            <person name="Stielow J.B."/>
            <person name="Szollosi G."/>
            <person name="Zifcakova L."/>
            <person name="Stursova M."/>
            <person name="Spatafora J.W."/>
            <person name="Tedersoo L."/>
            <person name="Vaario L.M."/>
            <person name="Yamada A."/>
            <person name="Yan M."/>
            <person name="Wang P."/>
            <person name="Xu J."/>
            <person name="Bruns T."/>
            <person name="Baldrian P."/>
            <person name="Vilgalys R."/>
            <person name="Dunand C."/>
            <person name="Henrissat B."/>
            <person name="Grigoriev I.V."/>
            <person name="Hibbett D."/>
            <person name="Nagy L.G."/>
            <person name="Martin F.M."/>
        </authorList>
    </citation>
    <scope>NUCLEOTIDE SEQUENCE</scope>
    <source>
        <strain evidence="2">UP504</strain>
    </source>
</reference>
<dbReference type="EMBL" id="MU128930">
    <property type="protein sequence ID" value="KAF9517728.1"/>
    <property type="molecule type" value="Genomic_DNA"/>
</dbReference>
<feature type="region of interest" description="Disordered" evidence="1">
    <location>
        <begin position="1"/>
        <end position="69"/>
    </location>
</feature>
<feature type="region of interest" description="Disordered" evidence="1">
    <location>
        <begin position="259"/>
        <end position="297"/>
    </location>
</feature>
<accession>A0A9P6B4T9</accession>
<sequence>MHNMPSFSYPTARSPPPVASPHLSEEKPPVTVARPAPTSSTQLPRGLQTPAQTPRPAQRPQILRPSILPLTKPTASKLAVQQPVAPTIKPAPPQNGVVGASPSSSMHVSDADTKGKLDIEFSTQFFASDDDALYAGVDLNAESYGDDTSTSLDAISMAPPPNPLPPLEPPVLIMDPRKDLGPGPAGGKSAANVSNTAASSTSTHLPVHNAMGGFQVSDQASRAARRISLLNANVFSTDEAATQREEQLVPGKKRSIDDMNSIVVPTNTGTLGGVRRPGKSPLPLLDSEPVVAKRQKT</sequence>
<feature type="compositionally biased region" description="Polar residues" evidence="1">
    <location>
        <begin position="1"/>
        <end position="11"/>
    </location>
</feature>
<gene>
    <name evidence="2" type="ORF">BS47DRAFT_476817</name>
</gene>
<keyword evidence="3" id="KW-1185">Reference proteome</keyword>
<organism evidence="2 3">
    <name type="scientific">Hydnum rufescens UP504</name>
    <dbReference type="NCBI Taxonomy" id="1448309"/>
    <lineage>
        <taxon>Eukaryota</taxon>
        <taxon>Fungi</taxon>
        <taxon>Dikarya</taxon>
        <taxon>Basidiomycota</taxon>
        <taxon>Agaricomycotina</taxon>
        <taxon>Agaricomycetes</taxon>
        <taxon>Cantharellales</taxon>
        <taxon>Hydnaceae</taxon>
        <taxon>Hydnum</taxon>
    </lineage>
</organism>
<feature type="compositionally biased region" description="Low complexity" evidence="1">
    <location>
        <begin position="48"/>
        <end position="61"/>
    </location>
</feature>
<dbReference type="Proteomes" id="UP000886523">
    <property type="component" value="Unassembled WGS sequence"/>
</dbReference>
<proteinExistence type="predicted"/>